<keyword evidence="3" id="KW-1185">Reference proteome</keyword>
<protein>
    <submittedName>
        <fullName evidence="2">GNAT family N-acetyltransferase</fullName>
    </submittedName>
</protein>
<evidence type="ECO:0000313" key="2">
    <source>
        <dbReference type="EMBL" id="MBF9142676.1"/>
    </source>
</evidence>
<dbReference type="Gene3D" id="3.40.630.30">
    <property type="match status" value="1"/>
</dbReference>
<comment type="caution">
    <text evidence="2">The sequence shown here is derived from an EMBL/GenBank/DDBJ whole genome shotgun (WGS) entry which is preliminary data.</text>
</comment>
<dbReference type="SUPFAM" id="SSF55729">
    <property type="entry name" value="Acyl-CoA N-acyltransferases (Nat)"/>
    <property type="match status" value="1"/>
</dbReference>
<proteinExistence type="predicted"/>
<dbReference type="InterPro" id="IPR016181">
    <property type="entry name" value="Acyl_CoA_acyltransferase"/>
</dbReference>
<dbReference type="EMBL" id="JADQDP010000003">
    <property type="protein sequence ID" value="MBF9142676.1"/>
    <property type="molecule type" value="Genomic_DNA"/>
</dbReference>
<dbReference type="InterPro" id="IPR000182">
    <property type="entry name" value="GNAT_dom"/>
</dbReference>
<dbReference type="AlphaFoldDB" id="A0A931BJK7"/>
<dbReference type="PANTHER" id="PTHR43792">
    <property type="entry name" value="GNAT FAMILY, PUTATIVE (AFU_ORTHOLOGUE AFUA_3G00765)-RELATED-RELATED"/>
    <property type="match status" value="1"/>
</dbReference>
<accession>A0A931BJK7</accession>
<organism evidence="2 3">
    <name type="scientific">Hymenobacter properus</name>
    <dbReference type="NCBI Taxonomy" id="2791026"/>
    <lineage>
        <taxon>Bacteria</taxon>
        <taxon>Pseudomonadati</taxon>
        <taxon>Bacteroidota</taxon>
        <taxon>Cytophagia</taxon>
        <taxon>Cytophagales</taxon>
        <taxon>Hymenobacteraceae</taxon>
        <taxon>Hymenobacter</taxon>
    </lineage>
</organism>
<evidence type="ECO:0000259" key="1">
    <source>
        <dbReference type="PROSITE" id="PS51186"/>
    </source>
</evidence>
<sequence length="188" mass="21148">MSVTSPALPAVPVLETSRLRLRGFRAEDFDTWFAISRSIEYHRYFTPEPMPAEEVWKLLLRSAGHWAVMGYGFWAVEEKATGRFVGGIGFLNLKRDIDPPLGDAPEMGWVLDPAIHGRGYATEGVTAALEWAENHFGPTRMVCIIHPENLPSLRVAAKFGFHEYARSTYHSAPIVLLERPASELKVKR</sequence>
<dbReference type="RefSeq" id="WP_196287026.1">
    <property type="nucleotide sequence ID" value="NZ_JADQDP010000003.1"/>
</dbReference>
<dbReference type="PROSITE" id="PS51186">
    <property type="entry name" value="GNAT"/>
    <property type="match status" value="1"/>
</dbReference>
<dbReference type="Pfam" id="PF13302">
    <property type="entry name" value="Acetyltransf_3"/>
    <property type="match status" value="1"/>
</dbReference>
<dbReference type="Proteomes" id="UP000645610">
    <property type="component" value="Unassembled WGS sequence"/>
</dbReference>
<gene>
    <name evidence="2" type="ORF">I2I01_13595</name>
</gene>
<evidence type="ECO:0000313" key="3">
    <source>
        <dbReference type="Proteomes" id="UP000645610"/>
    </source>
</evidence>
<feature type="domain" description="N-acetyltransferase" evidence="1">
    <location>
        <begin position="19"/>
        <end position="182"/>
    </location>
</feature>
<name>A0A931BJK7_9BACT</name>
<dbReference type="PANTHER" id="PTHR43792:SF16">
    <property type="entry name" value="N-ACETYLTRANSFERASE DOMAIN-CONTAINING PROTEIN"/>
    <property type="match status" value="1"/>
</dbReference>
<dbReference type="GO" id="GO:0016747">
    <property type="term" value="F:acyltransferase activity, transferring groups other than amino-acyl groups"/>
    <property type="evidence" value="ECO:0007669"/>
    <property type="project" value="InterPro"/>
</dbReference>
<reference evidence="2 3" key="1">
    <citation type="submission" date="2020-11" db="EMBL/GenBank/DDBJ databases">
        <authorList>
            <person name="Kim M.K."/>
        </authorList>
    </citation>
    <scope>NUCLEOTIDE SEQUENCE [LARGE SCALE GENOMIC DNA]</scope>
    <source>
        <strain evidence="2 3">BT439</strain>
    </source>
</reference>
<dbReference type="InterPro" id="IPR051531">
    <property type="entry name" value="N-acetyltransferase"/>
</dbReference>